<reference evidence="5 6" key="1">
    <citation type="submission" date="2021-07" db="EMBL/GenBank/DDBJ databases">
        <title>Novel Helicobacter sp. Isolated from a dog.</title>
        <authorList>
            <person name="Rimbara E."/>
            <person name="Suzuki M."/>
        </authorList>
    </citation>
    <scope>NUCLEOTIDE SEQUENCE [LARGE SCALE GENOMIC DNA]</scope>
    <source>
        <strain evidence="6">NHP19-003</strain>
        <plasmid evidence="5 6">pNHP190003_1</plasmid>
    </source>
</reference>
<evidence type="ECO:0000256" key="2">
    <source>
        <dbReference type="ARBA" id="ARBA00012865"/>
    </source>
</evidence>
<dbReference type="Pfam" id="PF08238">
    <property type="entry name" value="Sel1"/>
    <property type="match status" value="3"/>
</dbReference>
<keyword evidence="6" id="KW-1185">Reference proteome</keyword>
<evidence type="ECO:0000256" key="4">
    <source>
        <dbReference type="ARBA" id="ARBA00023251"/>
    </source>
</evidence>
<dbReference type="EMBL" id="AP024815">
    <property type="protein sequence ID" value="BCZ18308.1"/>
    <property type="molecule type" value="Genomic_DNA"/>
</dbReference>
<proteinExistence type="predicted"/>
<dbReference type="PANTHER" id="PTHR43628">
    <property type="entry name" value="ACTIVATOR OF C KINASE PROTEIN 1-RELATED"/>
    <property type="match status" value="1"/>
</dbReference>
<comment type="catalytic activity">
    <reaction evidence="1">
        <text>a beta-lactam + H2O = a substituted beta-amino acid</text>
        <dbReference type="Rhea" id="RHEA:20401"/>
        <dbReference type="ChEBI" id="CHEBI:15377"/>
        <dbReference type="ChEBI" id="CHEBI:35627"/>
        <dbReference type="ChEBI" id="CHEBI:140347"/>
        <dbReference type="EC" id="3.5.2.6"/>
    </reaction>
</comment>
<gene>
    <name evidence="5" type="ORF">NHP190003_15900</name>
</gene>
<dbReference type="EC" id="3.5.2.6" evidence="2"/>
<evidence type="ECO:0000313" key="6">
    <source>
        <dbReference type="Proteomes" id="UP000826775"/>
    </source>
</evidence>
<sequence>MQEDPKSYFEMAQMACKNKNYTRGVKFYLKAAKVGDARGCYQLAALYVRGRGVKQNIARGLGYLQKAIRRGEIRAHHAMGLIYQYGYGIPQNIAKAKEHFLKGMKLGGPFAQIALDKIAHKK</sequence>
<dbReference type="SMART" id="SM00671">
    <property type="entry name" value="SEL1"/>
    <property type="match status" value="3"/>
</dbReference>
<dbReference type="Proteomes" id="UP000826775">
    <property type="component" value="Plasmid pNHP190003_1"/>
</dbReference>
<dbReference type="SUPFAM" id="SSF81901">
    <property type="entry name" value="HCP-like"/>
    <property type="match status" value="1"/>
</dbReference>
<dbReference type="InterPro" id="IPR011990">
    <property type="entry name" value="TPR-like_helical_dom_sf"/>
</dbReference>
<keyword evidence="3" id="KW-1015">Disulfide bond</keyword>
<accession>A0ABM7SES9</accession>
<dbReference type="PANTHER" id="PTHR43628:SF1">
    <property type="entry name" value="CHITIN SYNTHASE REGULATORY FACTOR 2-RELATED"/>
    <property type="match status" value="1"/>
</dbReference>
<name>A0ABM7SES9_9HELI</name>
<keyword evidence="5" id="KW-0614">Plasmid</keyword>
<evidence type="ECO:0000256" key="1">
    <source>
        <dbReference type="ARBA" id="ARBA00001526"/>
    </source>
</evidence>
<evidence type="ECO:0000256" key="3">
    <source>
        <dbReference type="ARBA" id="ARBA00023157"/>
    </source>
</evidence>
<dbReference type="Gene3D" id="1.25.40.10">
    <property type="entry name" value="Tetratricopeptide repeat domain"/>
    <property type="match status" value="1"/>
</dbReference>
<evidence type="ECO:0000313" key="5">
    <source>
        <dbReference type="EMBL" id="BCZ18308.1"/>
    </source>
</evidence>
<organism evidence="5 6">
    <name type="scientific">Helicobacter gastrocanis</name>
    <dbReference type="NCBI Taxonomy" id="2849641"/>
    <lineage>
        <taxon>Bacteria</taxon>
        <taxon>Pseudomonadati</taxon>
        <taxon>Campylobacterota</taxon>
        <taxon>Epsilonproteobacteria</taxon>
        <taxon>Campylobacterales</taxon>
        <taxon>Helicobacteraceae</taxon>
        <taxon>Helicobacter</taxon>
    </lineage>
</organism>
<keyword evidence="4" id="KW-0046">Antibiotic resistance</keyword>
<dbReference type="InterPro" id="IPR006597">
    <property type="entry name" value="Sel1-like"/>
</dbReference>
<dbReference type="InterPro" id="IPR052945">
    <property type="entry name" value="Mitotic_Regulator"/>
</dbReference>
<geneLocation type="plasmid" evidence="5 6">
    <name>pNHP190003_1</name>
</geneLocation>
<protein>
    <recommendedName>
        <fullName evidence="2">beta-lactamase</fullName>
        <ecNumber evidence="2">3.5.2.6</ecNumber>
    </recommendedName>
</protein>